<reference evidence="4" key="1">
    <citation type="submission" date="2021-06" db="EMBL/GenBank/DDBJ databases">
        <authorList>
            <person name="Kallberg Y."/>
            <person name="Tangrot J."/>
            <person name="Rosling A."/>
        </authorList>
    </citation>
    <scope>NUCLEOTIDE SEQUENCE</scope>
    <source>
        <strain evidence="4">IN212</strain>
    </source>
</reference>
<dbReference type="GO" id="GO:0005524">
    <property type="term" value="F:ATP binding"/>
    <property type="evidence" value="ECO:0007669"/>
    <property type="project" value="UniProtKB-KW"/>
</dbReference>
<keyword evidence="5" id="KW-1185">Reference proteome</keyword>
<keyword evidence="2" id="KW-0067">ATP-binding</keyword>
<dbReference type="GO" id="GO:0004674">
    <property type="term" value="F:protein serine/threonine kinase activity"/>
    <property type="evidence" value="ECO:0007669"/>
    <property type="project" value="TreeGrafter"/>
</dbReference>
<dbReference type="Proteomes" id="UP000789396">
    <property type="component" value="Unassembled WGS sequence"/>
</dbReference>
<evidence type="ECO:0000256" key="1">
    <source>
        <dbReference type="ARBA" id="ARBA00022741"/>
    </source>
</evidence>
<evidence type="ECO:0000259" key="3">
    <source>
        <dbReference type="PROSITE" id="PS50011"/>
    </source>
</evidence>
<dbReference type="PANTHER" id="PTHR44329">
    <property type="entry name" value="SERINE/THREONINE-PROTEIN KINASE TNNI3K-RELATED"/>
    <property type="match status" value="1"/>
</dbReference>
<name>A0A9N8YWD8_9GLOM</name>
<evidence type="ECO:0000256" key="2">
    <source>
        <dbReference type="ARBA" id="ARBA00022840"/>
    </source>
</evidence>
<comment type="caution">
    <text evidence="4">The sequence shown here is derived from an EMBL/GenBank/DDBJ whole genome shotgun (WGS) entry which is preliminary data.</text>
</comment>
<dbReference type="SUPFAM" id="SSF56112">
    <property type="entry name" value="Protein kinase-like (PK-like)"/>
    <property type="match status" value="1"/>
</dbReference>
<dbReference type="InterPro" id="IPR011009">
    <property type="entry name" value="Kinase-like_dom_sf"/>
</dbReference>
<dbReference type="PANTHER" id="PTHR44329:SF298">
    <property type="entry name" value="MIXED LINEAGE KINASE DOMAIN-LIKE PROTEIN"/>
    <property type="match status" value="1"/>
</dbReference>
<dbReference type="AlphaFoldDB" id="A0A9N8YWD8"/>
<accession>A0A9N8YWD8</accession>
<organism evidence="4 5">
    <name type="scientific">Racocetra fulgida</name>
    <dbReference type="NCBI Taxonomy" id="60492"/>
    <lineage>
        <taxon>Eukaryota</taxon>
        <taxon>Fungi</taxon>
        <taxon>Fungi incertae sedis</taxon>
        <taxon>Mucoromycota</taxon>
        <taxon>Glomeromycotina</taxon>
        <taxon>Glomeromycetes</taxon>
        <taxon>Diversisporales</taxon>
        <taxon>Gigasporaceae</taxon>
        <taxon>Racocetra</taxon>
    </lineage>
</organism>
<dbReference type="InterPro" id="IPR000719">
    <property type="entry name" value="Prot_kinase_dom"/>
</dbReference>
<gene>
    <name evidence="4" type="ORF">RFULGI_LOCUS371</name>
</gene>
<sequence length="440" mass="51232">MVHNHIKIGKKTIPNLNLKQDFESCTEIYTTLQCDINPQQIINSNISTNYYKGLDQLIKNLQLNTTQHQYIEWIPYDRLTDIQFLGQGGFSTVYSALWKDGEILKKDTDNDLEQPLRNGPRKVALKQLHNSQNMRPQFLSELESSFYCNSDRIVHIYGITQDPKTKDYMIVMHLFEQGNLRSYIRENSNKLTWIKKIEILLDIARGIHSIHQTGLCHKNIHTGNLLYDNDVVLISDLGVSGPADKLCDYNEAVGVIQYMAPEILRGKPYTKSADIYAFAIVMSELASERPPFVDSPHDKLMDLVYDLCDGYRPCIKSELPNCFKTLMFQCWDDDEFNRPHARQLVDKLLEWYNEIRNNTYSEICLQFKTADEHRQLRLKLPLYKYDIYKSRRVKTTDLGDDINFSGDGYYGYGNDFPSLLVHESGDSKLFIYYRFFVTTL</sequence>
<dbReference type="InterPro" id="IPR051681">
    <property type="entry name" value="Ser/Thr_Kinases-Pseudokinases"/>
</dbReference>
<keyword evidence="1" id="KW-0547">Nucleotide-binding</keyword>
<dbReference type="Pfam" id="PF07714">
    <property type="entry name" value="PK_Tyr_Ser-Thr"/>
    <property type="match status" value="1"/>
</dbReference>
<dbReference type="InterPro" id="IPR001245">
    <property type="entry name" value="Ser-Thr/Tyr_kinase_cat_dom"/>
</dbReference>
<evidence type="ECO:0000313" key="4">
    <source>
        <dbReference type="EMBL" id="CAG8453930.1"/>
    </source>
</evidence>
<dbReference type="Gene3D" id="1.10.510.10">
    <property type="entry name" value="Transferase(Phosphotransferase) domain 1"/>
    <property type="match status" value="1"/>
</dbReference>
<feature type="domain" description="Protein kinase" evidence="3">
    <location>
        <begin position="79"/>
        <end position="352"/>
    </location>
</feature>
<dbReference type="PROSITE" id="PS50011">
    <property type="entry name" value="PROTEIN_KINASE_DOM"/>
    <property type="match status" value="1"/>
</dbReference>
<evidence type="ECO:0000313" key="5">
    <source>
        <dbReference type="Proteomes" id="UP000789396"/>
    </source>
</evidence>
<protein>
    <submittedName>
        <fullName evidence="4">133_t:CDS:1</fullName>
    </submittedName>
</protein>
<proteinExistence type="predicted"/>
<dbReference type="EMBL" id="CAJVPZ010000120">
    <property type="protein sequence ID" value="CAG8453930.1"/>
    <property type="molecule type" value="Genomic_DNA"/>
</dbReference>
<dbReference type="OrthoDB" id="346907at2759"/>